<organism evidence="2 3">
    <name type="scientific">Campylobacter jejuni</name>
    <dbReference type="NCBI Taxonomy" id="197"/>
    <lineage>
        <taxon>Bacteria</taxon>
        <taxon>Pseudomonadati</taxon>
        <taxon>Campylobacterota</taxon>
        <taxon>Epsilonproteobacteria</taxon>
        <taxon>Campylobacterales</taxon>
        <taxon>Campylobacteraceae</taxon>
        <taxon>Campylobacter</taxon>
    </lineage>
</organism>
<gene>
    <name evidence="2" type="ORF">LZC39_04700</name>
</gene>
<sequence length="307" mass="34945">MVKLKNLNYGEKMSLSINSVDDLLVIFEKLSNGENIKVTEVGTIQHTIKLQGGRFENYNIGYIDAEIARVIDSYQDSFYRVADILKKDFGIDGIDKNKLIRFYLGEGSLEIKTDELLTNLLGVIKDMESRDKLILFIAIALIIGGCWSFGNFLIHNENIEKIKSQNENAKIIAEIAKNKELQNACNAPKTTLVKILKDDEKASFSLGNDVITNQNKEDYNFKEIEDTTQTEDTEGDFKILGFEKTNDRKKFKIILGGKTHWANADIIDVNARMKLAKSSIQEQEVKLKLRIVKEYNKIKEIVILNVE</sequence>
<keyword evidence="1" id="KW-0472">Membrane</keyword>
<dbReference type="Proteomes" id="UP001199644">
    <property type="component" value="Unassembled WGS sequence"/>
</dbReference>
<comment type="caution">
    <text evidence="2">The sequence shown here is derived from an EMBL/GenBank/DDBJ whole genome shotgun (WGS) entry which is preliminary data.</text>
</comment>
<name>A0AAW5EIL5_CAMJU</name>
<evidence type="ECO:0000256" key="1">
    <source>
        <dbReference type="SAM" id="Phobius"/>
    </source>
</evidence>
<dbReference type="AlphaFoldDB" id="A0AAW5EIL5"/>
<keyword evidence="1" id="KW-1133">Transmembrane helix</keyword>
<accession>A0AAW5EIL5</accession>
<proteinExistence type="predicted"/>
<dbReference type="EMBL" id="JAJUOL010000006">
    <property type="protein sequence ID" value="MCH3851412.1"/>
    <property type="molecule type" value="Genomic_DNA"/>
</dbReference>
<evidence type="ECO:0000313" key="3">
    <source>
        <dbReference type="Proteomes" id="UP001199644"/>
    </source>
</evidence>
<keyword evidence="1" id="KW-0812">Transmembrane</keyword>
<dbReference type="RefSeq" id="WP_172669410.1">
    <property type="nucleotide sequence ID" value="NZ_AP028385.1"/>
</dbReference>
<evidence type="ECO:0000313" key="2">
    <source>
        <dbReference type="EMBL" id="MCH3851412.1"/>
    </source>
</evidence>
<reference evidence="2" key="1">
    <citation type="submission" date="2021-12" db="EMBL/GenBank/DDBJ databases">
        <title>Prevalence of phenicol resistance gene fexA in Campylobacter isolated from poultry supply chain.</title>
        <authorList>
            <person name="Tang B."/>
            <person name="Zheng X."/>
            <person name="Lin J."/>
            <person name="Lin R."/>
            <person name="Yang H."/>
            <person name="Shen Z."/>
            <person name="Xia F."/>
        </authorList>
    </citation>
    <scope>NUCLEOTIDE SEQUENCE</scope>
    <source>
        <strain evidence="2">CJHN2011004</strain>
    </source>
</reference>
<protein>
    <submittedName>
        <fullName evidence="2">Uncharacterized protein</fullName>
    </submittedName>
</protein>
<feature type="transmembrane region" description="Helical" evidence="1">
    <location>
        <begin position="133"/>
        <end position="154"/>
    </location>
</feature>